<evidence type="ECO:0000313" key="2">
    <source>
        <dbReference type="Proteomes" id="UP000006177"/>
    </source>
</evidence>
<dbReference type="HOGENOM" id="CLU_2807197_0_0_0"/>
<protein>
    <submittedName>
        <fullName evidence="1">Uncharacterized protein</fullName>
    </submittedName>
</protein>
<gene>
    <name evidence="1" type="ordered locus">LFML04_1343</name>
</gene>
<dbReference type="Proteomes" id="UP000006177">
    <property type="component" value="Chromosome"/>
</dbReference>
<dbReference type="KEGG" id="lfi:LFML04_1343"/>
<proteinExistence type="predicted"/>
<evidence type="ECO:0000313" key="1">
    <source>
        <dbReference type="EMBL" id="AFS53568.1"/>
    </source>
</evidence>
<dbReference type="PATRIC" id="fig|1048260.3.peg.1457"/>
<dbReference type="AlphaFoldDB" id="J9ZCH3"/>
<dbReference type="STRING" id="1048260.LFML04_1343"/>
<sequence>MKPGHTGRVCRVLFCHLCLLSLFFLDPEHHLSHAFVHPLSTKSRLMSGITIDIPLPEAPISPTGKLF</sequence>
<accession>J9ZCH3</accession>
<dbReference type="EMBL" id="CP002919">
    <property type="protein sequence ID" value="AFS53568.1"/>
    <property type="molecule type" value="Genomic_DNA"/>
</dbReference>
<reference evidence="1 2" key="1">
    <citation type="journal article" date="2011" name="J. Microbiol.">
        <title>Complete genome of Leptospirillum ferriphilum ML-04 provides insight into its physiology and environmental adaptation.</title>
        <authorList>
            <person name="Mi S."/>
            <person name="Song J."/>
            <person name="Lin J."/>
            <person name="Che Y."/>
            <person name="Zheng H."/>
            <person name="Lin J."/>
        </authorList>
    </citation>
    <scope>NUCLEOTIDE SEQUENCE [LARGE SCALE GENOMIC DNA]</scope>
    <source>
        <strain evidence="1 2">ML-04</strain>
    </source>
</reference>
<organism evidence="1 2">
    <name type="scientific">Leptospirillum ferriphilum (strain ML-04)</name>
    <dbReference type="NCBI Taxonomy" id="1048260"/>
    <lineage>
        <taxon>Bacteria</taxon>
        <taxon>Pseudomonadati</taxon>
        <taxon>Nitrospirota</taxon>
        <taxon>Nitrospiria</taxon>
        <taxon>Nitrospirales</taxon>
        <taxon>Nitrospiraceae</taxon>
        <taxon>Leptospirillum</taxon>
    </lineage>
</organism>
<name>J9ZCH3_LEPFM</name>